<dbReference type="PANTHER" id="PTHR36933:SF1">
    <property type="entry name" value="SLL0788 PROTEIN"/>
    <property type="match status" value="1"/>
</dbReference>
<protein>
    <submittedName>
        <fullName evidence="4">DUF305 domain-containing protein</fullName>
    </submittedName>
</protein>
<dbReference type="RefSeq" id="WP_114400101.1">
    <property type="nucleotide sequence ID" value="NZ_QEIM01000182.1"/>
</dbReference>
<dbReference type="OrthoDB" id="26872at2"/>
<feature type="chain" id="PRO_5016579383" evidence="2">
    <location>
        <begin position="24"/>
        <end position="230"/>
    </location>
</feature>
<dbReference type="PANTHER" id="PTHR36933">
    <property type="entry name" value="SLL0788 PROTEIN"/>
    <property type="match status" value="1"/>
</dbReference>
<organism evidence="4 5">
    <name type="scientific">Marinitenerispora sediminis</name>
    <dbReference type="NCBI Taxonomy" id="1931232"/>
    <lineage>
        <taxon>Bacteria</taxon>
        <taxon>Bacillati</taxon>
        <taxon>Actinomycetota</taxon>
        <taxon>Actinomycetes</taxon>
        <taxon>Streptosporangiales</taxon>
        <taxon>Nocardiopsidaceae</taxon>
        <taxon>Marinitenerispora</taxon>
    </lineage>
</organism>
<dbReference type="EMBL" id="QEIN01000184">
    <property type="protein sequence ID" value="RCV53724.1"/>
    <property type="molecule type" value="Genomic_DNA"/>
</dbReference>
<evidence type="ECO:0000256" key="2">
    <source>
        <dbReference type="SAM" id="SignalP"/>
    </source>
</evidence>
<feature type="region of interest" description="Disordered" evidence="1">
    <location>
        <begin position="24"/>
        <end position="47"/>
    </location>
</feature>
<evidence type="ECO:0000259" key="3">
    <source>
        <dbReference type="Pfam" id="PF03713"/>
    </source>
</evidence>
<name>A0A368T152_9ACTN</name>
<feature type="domain" description="DUF305" evidence="3">
    <location>
        <begin position="64"/>
        <end position="227"/>
    </location>
</feature>
<dbReference type="Gene3D" id="1.20.1260.10">
    <property type="match status" value="1"/>
</dbReference>
<sequence length="230" mass="24558">MGRWLVAAGTAVLLAGVAGCAQSESDSAGGPPVLAPGAPGESASPATEDQLASATASVQHNEADVEYVLKMIEHHGQALEMTDLVPDRVEDGDLELIADRIAAAQGPEIDVMESWLETNVYGPARENPAHQNYCGLQEQESHHGGDCVPIDHEDMPGMATEEQLAELEAAEGAEFDELFVELMTTHHEGAVSMAEEVLSDGENVLVSQMATDVVAEQRTEIERMRRIMEG</sequence>
<evidence type="ECO:0000313" key="5">
    <source>
        <dbReference type="Proteomes" id="UP000253318"/>
    </source>
</evidence>
<keyword evidence="5" id="KW-1185">Reference proteome</keyword>
<reference evidence="4 5" key="1">
    <citation type="submission" date="2018-04" db="EMBL/GenBank/DDBJ databases">
        <title>Novel actinobacteria from marine sediment.</title>
        <authorList>
            <person name="Ng Z.Y."/>
            <person name="Tan G.Y.A."/>
        </authorList>
    </citation>
    <scope>NUCLEOTIDE SEQUENCE [LARGE SCALE GENOMIC DNA]</scope>
    <source>
        <strain evidence="4 5">TPS81</strain>
    </source>
</reference>
<dbReference type="InterPro" id="IPR012347">
    <property type="entry name" value="Ferritin-like"/>
</dbReference>
<feature type="signal peptide" evidence="2">
    <location>
        <begin position="1"/>
        <end position="23"/>
    </location>
</feature>
<dbReference type="AlphaFoldDB" id="A0A368T152"/>
<gene>
    <name evidence="4" type="ORF">DEF24_20175</name>
</gene>
<evidence type="ECO:0000313" key="4">
    <source>
        <dbReference type="EMBL" id="RCV53724.1"/>
    </source>
</evidence>
<dbReference type="Pfam" id="PF03713">
    <property type="entry name" value="DUF305"/>
    <property type="match status" value="1"/>
</dbReference>
<proteinExistence type="predicted"/>
<comment type="caution">
    <text evidence="4">The sequence shown here is derived from an EMBL/GenBank/DDBJ whole genome shotgun (WGS) entry which is preliminary data.</text>
</comment>
<dbReference type="PROSITE" id="PS51257">
    <property type="entry name" value="PROKAR_LIPOPROTEIN"/>
    <property type="match status" value="1"/>
</dbReference>
<keyword evidence="2" id="KW-0732">Signal</keyword>
<dbReference type="Proteomes" id="UP000253318">
    <property type="component" value="Unassembled WGS sequence"/>
</dbReference>
<evidence type="ECO:0000256" key="1">
    <source>
        <dbReference type="SAM" id="MobiDB-lite"/>
    </source>
</evidence>
<accession>A0A368T152</accession>
<feature type="compositionally biased region" description="Low complexity" evidence="1">
    <location>
        <begin position="28"/>
        <end position="46"/>
    </location>
</feature>
<dbReference type="InterPro" id="IPR005183">
    <property type="entry name" value="DUF305_CopM-like"/>
</dbReference>